<dbReference type="EMBL" id="QHCR01000001">
    <property type="protein sequence ID" value="RHX82236.1"/>
    <property type="molecule type" value="Genomic_DNA"/>
</dbReference>
<reference evidence="5" key="1">
    <citation type="submission" date="2018-05" db="EMBL/GenBank/DDBJ databases">
        <title>Leptospira yasudae sp. nov. and Leptospira stimsonii sp. nov., two pathogenic species of the genus Leptospira isolated from environmental sources.</title>
        <authorList>
            <person name="Casanovas-Massana A."/>
            <person name="Hamond C."/>
            <person name="Santos L.A."/>
            <person name="Hacker K.P."/>
            <person name="Balassiano I."/>
            <person name="Medeiros M.A."/>
            <person name="Reis M.G."/>
            <person name="Ko A.I."/>
            <person name="Wunder E.A."/>
        </authorList>
    </citation>
    <scope>NUCLEOTIDE SEQUENCE [LARGE SCALE GENOMIC DNA]</scope>
    <source>
        <strain evidence="5">B21</strain>
    </source>
</reference>
<comment type="similarity">
    <text evidence="1">Belongs to the UPF0161 family.</text>
</comment>
<dbReference type="EMBL" id="RQGM01000033">
    <property type="protein sequence ID" value="TGL84944.1"/>
    <property type="molecule type" value="Genomic_DNA"/>
</dbReference>
<organism evidence="4 6">
    <name type="scientific">Leptospira yasudae</name>
    <dbReference type="NCBI Taxonomy" id="2202201"/>
    <lineage>
        <taxon>Bacteria</taxon>
        <taxon>Pseudomonadati</taxon>
        <taxon>Spirochaetota</taxon>
        <taxon>Spirochaetia</taxon>
        <taxon>Leptospirales</taxon>
        <taxon>Leptospiraceae</taxon>
        <taxon>Leptospira</taxon>
    </lineage>
</organism>
<reference evidence="3" key="2">
    <citation type="submission" date="2018-05" db="EMBL/GenBank/DDBJ databases">
        <authorList>
            <person name="Casanovas-Massana A."/>
            <person name="Santos L.A."/>
            <person name="Wunder E.A."/>
        </authorList>
    </citation>
    <scope>NUCLEOTIDE SEQUENCE</scope>
    <source>
        <strain evidence="3">B21</strain>
    </source>
</reference>
<dbReference type="Proteomes" id="UP000297613">
    <property type="component" value="Unassembled WGS sequence"/>
</dbReference>
<gene>
    <name evidence="4" type="primary">yidD</name>
    <name evidence="3" type="ORF">DLM77_01890</name>
    <name evidence="4" type="ORF">EHQ83_09140</name>
</gene>
<evidence type="ECO:0000313" key="5">
    <source>
        <dbReference type="Proteomes" id="UP000285569"/>
    </source>
</evidence>
<keyword evidence="1" id="KW-0472">Membrane</keyword>
<dbReference type="PANTHER" id="PTHR33383">
    <property type="entry name" value="MEMBRANE PROTEIN INSERTION EFFICIENCY FACTOR-RELATED"/>
    <property type="match status" value="1"/>
</dbReference>
<feature type="compositionally biased region" description="Polar residues" evidence="2">
    <location>
        <begin position="72"/>
        <end position="81"/>
    </location>
</feature>
<dbReference type="Pfam" id="PF01809">
    <property type="entry name" value="YidD"/>
    <property type="match status" value="1"/>
</dbReference>
<feature type="region of interest" description="Disordered" evidence="2">
    <location>
        <begin position="62"/>
        <end position="81"/>
    </location>
</feature>
<evidence type="ECO:0000313" key="6">
    <source>
        <dbReference type="Proteomes" id="UP000297613"/>
    </source>
</evidence>
<protein>
    <recommendedName>
        <fullName evidence="1">Putative membrane protein insertion efficiency factor</fullName>
    </recommendedName>
</protein>
<keyword evidence="5" id="KW-1185">Reference proteome</keyword>
<dbReference type="GO" id="GO:0005886">
    <property type="term" value="C:plasma membrane"/>
    <property type="evidence" value="ECO:0007669"/>
    <property type="project" value="UniProtKB-SubCell"/>
</dbReference>
<dbReference type="AlphaFoldDB" id="A0A5F2BF99"/>
<dbReference type="NCBIfam" id="TIGR00278">
    <property type="entry name" value="membrane protein insertion efficiency factor YidD"/>
    <property type="match status" value="1"/>
</dbReference>
<dbReference type="OrthoDB" id="9801753at2"/>
<sequence>MNRLAIKLIQLYKKLISPLLPPACRFTPSCSEYAAQAFQEYGFFRALQLSIWRILRCNPLSRGFEDPLPPNTKRTNLTHGR</sequence>
<evidence type="ECO:0000313" key="3">
    <source>
        <dbReference type="EMBL" id="RHX82236.1"/>
    </source>
</evidence>
<keyword evidence="1" id="KW-1003">Cell membrane</keyword>
<reference evidence="4 6" key="3">
    <citation type="journal article" date="2019" name="PLoS Negl. Trop. Dis.">
        <title>Revisiting the worldwide diversity of Leptospira species in the environment.</title>
        <authorList>
            <person name="Vincent A.T."/>
            <person name="Schiettekatte O."/>
            <person name="Bourhy P."/>
            <person name="Veyrier F.J."/>
            <person name="Picardeau M."/>
        </authorList>
    </citation>
    <scope>NUCLEOTIDE SEQUENCE [LARGE SCALE GENOMIC DNA]</scope>
    <source>
        <strain evidence="4 6">201702445</strain>
    </source>
</reference>
<dbReference type="HAMAP" id="MF_00386">
    <property type="entry name" value="UPF0161_YidD"/>
    <property type="match status" value="1"/>
</dbReference>
<dbReference type="PANTHER" id="PTHR33383:SF1">
    <property type="entry name" value="MEMBRANE PROTEIN INSERTION EFFICIENCY FACTOR-RELATED"/>
    <property type="match status" value="1"/>
</dbReference>
<name>A0A5F2BF99_9LEPT</name>
<comment type="caution">
    <text evidence="4">The sequence shown here is derived from an EMBL/GenBank/DDBJ whole genome shotgun (WGS) entry which is preliminary data.</text>
</comment>
<evidence type="ECO:0000256" key="1">
    <source>
        <dbReference type="HAMAP-Rule" id="MF_00386"/>
    </source>
</evidence>
<dbReference type="SMART" id="SM01234">
    <property type="entry name" value="Haemolytic"/>
    <property type="match status" value="1"/>
</dbReference>
<comment type="function">
    <text evidence="1">Could be involved in insertion of integral membrane proteins into the membrane.</text>
</comment>
<dbReference type="InterPro" id="IPR002696">
    <property type="entry name" value="Membr_insert_effic_factor_YidD"/>
</dbReference>
<accession>A0A5F2BF99</accession>
<reference evidence="3 5" key="4">
    <citation type="journal article" date="2020" name="Int. J. Syst. Evol. Microbiol.">
        <title>Leptospira yasudae sp. nov. and Leptospira stimsonii sp. nov., two new species of the pathogenic group isolated from environmental sources.</title>
        <authorList>
            <person name="Casanovas-Massana A."/>
            <person name="Hamond C."/>
            <person name="Santos L.A."/>
            <person name="de Oliveira D."/>
            <person name="Hacker K.P."/>
            <person name="Balassiano I."/>
            <person name="Costa F."/>
            <person name="Medeiros M.A."/>
            <person name="Reis M.G."/>
            <person name="Ko A.I."/>
            <person name="Wunder E.A."/>
        </authorList>
    </citation>
    <scope>NUCLEOTIDE SEQUENCE [LARGE SCALE GENOMIC DNA]</scope>
    <source>
        <strain evidence="3 5">B21</strain>
    </source>
</reference>
<dbReference type="RefSeq" id="WP_118954371.1">
    <property type="nucleotide sequence ID" value="NZ_JACCKC010000001.1"/>
</dbReference>
<evidence type="ECO:0000256" key="2">
    <source>
        <dbReference type="SAM" id="MobiDB-lite"/>
    </source>
</evidence>
<accession>A0A418ADT4</accession>
<proteinExistence type="inferred from homology"/>
<evidence type="ECO:0000313" key="4">
    <source>
        <dbReference type="EMBL" id="TGL84944.1"/>
    </source>
</evidence>
<comment type="subcellular location">
    <subcellularLocation>
        <location evidence="1">Cell membrane</location>
        <topology evidence="1">Peripheral membrane protein</topology>
        <orientation evidence="1">Cytoplasmic side</orientation>
    </subcellularLocation>
</comment>
<dbReference type="Proteomes" id="UP000285569">
    <property type="component" value="Unassembled WGS sequence"/>
</dbReference>